<feature type="region of interest" description="Disordered" evidence="1">
    <location>
        <begin position="86"/>
        <end position="108"/>
    </location>
</feature>
<accession>A0A9W8K3F8</accession>
<feature type="compositionally biased region" description="Low complexity" evidence="1">
    <location>
        <begin position="742"/>
        <end position="751"/>
    </location>
</feature>
<dbReference type="InterPro" id="IPR041078">
    <property type="entry name" value="Plavaka"/>
</dbReference>
<feature type="region of interest" description="Disordered" evidence="1">
    <location>
        <begin position="732"/>
        <end position="768"/>
    </location>
</feature>
<dbReference type="Pfam" id="PF18759">
    <property type="entry name" value="Plavaka"/>
    <property type="match status" value="1"/>
</dbReference>
<evidence type="ECO:0000313" key="2">
    <source>
        <dbReference type="EMBL" id="KAJ3512102.1"/>
    </source>
</evidence>
<organism evidence="2 3">
    <name type="scientific">Agrocybe chaxingu</name>
    <dbReference type="NCBI Taxonomy" id="84603"/>
    <lineage>
        <taxon>Eukaryota</taxon>
        <taxon>Fungi</taxon>
        <taxon>Dikarya</taxon>
        <taxon>Basidiomycota</taxon>
        <taxon>Agaricomycotina</taxon>
        <taxon>Agaricomycetes</taxon>
        <taxon>Agaricomycetidae</taxon>
        <taxon>Agaricales</taxon>
        <taxon>Agaricineae</taxon>
        <taxon>Strophariaceae</taxon>
        <taxon>Agrocybe</taxon>
    </lineage>
</organism>
<name>A0A9W8K3F8_9AGAR</name>
<gene>
    <name evidence="2" type="ORF">NLJ89_g3716</name>
</gene>
<feature type="compositionally biased region" description="Acidic residues" evidence="1">
    <location>
        <begin position="1199"/>
        <end position="1239"/>
    </location>
</feature>
<dbReference type="AlphaFoldDB" id="A0A9W8K3F8"/>
<feature type="compositionally biased region" description="Basic and acidic residues" evidence="1">
    <location>
        <begin position="1130"/>
        <end position="1145"/>
    </location>
</feature>
<dbReference type="Proteomes" id="UP001148786">
    <property type="component" value="Unassembled WGS sequence"/>
</dbReference>
<keyword evidence="3" id="KW-1185">Reference proteome</keyword>
<feature type="region of interest" description="Disordered" evidence="1">
    <location>
        <begin position="851"/>
        <end position="875"/>
    </location>
</feature>
<reference evidence="2" key="1">
    <citation type="submission" date="2022-07" db="EMBL/GenBank/DDBJ databases">
        <title>Genome Sequence of Agrocybe chaxingu.</title>
        <authorList>
            <person name="Buettner E."/>
        </authorList>
    </citation>
    <scope>NUCLEOTIDE SEQUENCE</scope>
    <source>
        <strain evidence="2">MP-N11</strain>
    </source>
</reference>
<protein>
    <submittedName>
        <fullName evidence="2">Uncharacterized protein</fullName>
    </submittedName>
</protein>
<evidence type="ECO:0000313" key="3">
    <source>
        <dbReference type="Proteomes" id="UP001148786"/>
    </source>
</evidence>
<evidence type="ECO:0000256" key="1">
    <source>
        <dbReference type="SAM" id="MobiDB-lite"/>
    </source>
</evidence>
<feature type="region of interest" description="Disordered" evidence="1">
    <location>
        <begin position="1125"/>
        <end position="1239"/>
    </location>
</feature>
<sequence>MRGKKRRRKVNDLARHDLNQTPYMEYGFMATVPTIQISSDLSSLFADGNAEMAQGDLRYQDELPPAPPYIPTNEELDEDALVAVSADAEATGSEPEDAAEPAHPAFRTEPDSYGVLREYVCGRPTLTPDSMHSLSDVSDSPYLALDPSSSRQSPFSLLGSSFQTFGTAAVKTAQDFFAPFKNASIFRLMAWFYSSSNTKSIGELNSLVKDVILAPDFDREHFMGFNAANEHARMDKFKESPDDLFTPFSFDDTWIKGTVEIPLPCDGVRHGSEEDAPCFKVDVHYRKPLDVIKSALVEPDAEKFHMSPFKAYWRPTPDTEERIYSEVYTADAWNDEHEKVSNANQNGSSSHLETLLIGLMIWSDSTSLAQFGTADLWPIYLYIGNQSKYSRAKPSSFSAHHIAYMPKLGENIQEFYLNTFGKPATSAMLTHLRRELAHAVWMLLLDDDFMHAYIHGFLFKLIDGILRLLFPRFLTYAADYPEKVLMACLKYLSRCPCPRCLILKSKIPRLGSKSDNRDRKKLLRVDDTLRRNAIETARKLMFVQGINVTSVKIERILGPKSLVPTRNAFSERLFEHGFNFYQMFTPDLLHEFELGVWKAVFIHLIRILYAYGNDTIQALNYRYRQIPTFGRDTIRKFSNNASAMKKLAARDYEDLLQCAIPVFEGLLPSRHDRIIGKLLFELATWHGLAKLRLHTDTTICDLENSTTRLGDLLRLFQNEVCSEYDTYDLPSEEAARGRRKTAAAAKKATATSKNPVQPAASKAAETAKAPRRKRLFGLVTYKVHALGGYAKAIRLFGTTDNYTSQTGELEHRRGKRFYRRVHKGKHVLGIALQVRRERLIHRLLERNRKREEELTGERLQASDERLPPTSPKRHHHISIDNRQKVHLSTWLDRHVDDPAVVDFIPRLKNHLLSRLLNRDYDGDELPFSEADRRSVILENDTIYRHKVLRVNYTTYDLRRDQDSLNPRTHADIMILSPENEEKNKDPHPYWYGRILGIFHVNVRHRGPLSSSREPQRMEFLFVRWFGRDFTPRPGWKTKRLLRVGFVPGNEATAFGFLDPAQVVRAVHLIPAFAWGKVTKFLARSVIARSATDPIEDWQLFYVAIFSDRDLMMRFRGGGVGHNSTRQATDFFKKDRDNLDVVRGDGEEGQEDEEDNDSKNNKDEDEDEEENDKEDQEEEEKDDEEEADGNQEDYGYVQEYDPDEIPEEEEELEEDEVHLGAEEDGGGVDPDVEELGYADL</sequence>
<dbReference type="OrthoDB" id="2687259at2759"/>
<dbReference type="EMBL" id="JANKHO010000281">
    <property type="protein sequence ID" value="KAJ3512102.1"/>
    <property type="molecule type" value="Genomic_DNA"/>
</dbReference>
<comment type="caution">
    <text evidence="2">The sequence shown here is derived from an EMBL/GenBank/DDBJ whole genome shotgun (WGS) entry which is preliminary data.</text>
</comment>
<feature type="compositionally biased region" description="Acidic residues" evidence="1">
    <location>
        <begin position="1146"/>
        <end position="1155"/>
    </location>
</feature>
<feature type="compositionally biased region" description="Acidic residues" evidence="1">
    <location>
        <begin position="1162"/>
        <end position="1190"/>
    </location>
</feature>
<feature type="compositionally biased region" description="Basic and acidic residues" evidence="1">
    <location>
        <begin position="851"/>
        <end position="866"/>
    </location>
</feature>
<proteinExistence type="predicted"/>